<protein>
    <submittedName>
        <fullName evidence="2">Uncharacterized protein</fullName>
    </submittedName>
</protein>
<evidence type="ECO:0000256" key="1">
    <source>
        <dbReference type="SAM" id="MobiDB-lite"/>
    </source>
</evidence>
<organism evidence="2 3">
    <name type="scientific">Vanrija albida</name>
    <dbReference type="NCBI Taxonomy" id="181172"/>
    <lineage>
        <taxon>Eukaryota</taxon>
        <taxon>Fungi</taxon>
        <taxon>Dikarya</taxon>
        <taxon>Basidiomycota</taxon>
        <taxon>Agaricomycotina</taxon>
        <taxon>Tremellomycetes</taxon>
        <taxon>Trichosporonales</taxon>
        <taxon>Trichosporonaceae</taxon>
        <taxon>Vanrija</taxon>
    </lineage>
</organism>
<gene>
    <name evidence="2" type="ORF">Q8F55_004099</name>
</gene>
<feature type="region of interest" description="Disordered" evidence="1">
    <location>
        <begin position="1"/>
        <end position="166"/>
    </location>
</feature>
<evidence type="ECO:0000313" key="3">
    <source>
        <dbReference type="Proteomes" id="UP001565368"/>
    </source>
</evidence>
<feature type="compositionally biased region" description="Low complexity" evidence="1">
    <location>
        <begin position="83"/>
        <end position="134"/>
    </location>
</feature>
<dbReference type="EMBL" id="JBBXJM010000003">
    <property type="protein sequence ID" value="KAL1410096.1"/>
    <property type="molecule type" value="Genomic_DNA"/>
</dbReference>
<name>A0ABR3Q5U9_9TREE</name>
<dbReference type="GeneID" id="95985142"/>
<dbReference type="Proteomes" id="UP001565368">
    <property type="component" value="Unassembled WGS sequence"/>
</dbReference>
<evidence type="ECO:0000313" key="2">
    <source>
        <dbReference type="EMBL" id="KAL1410096.1"/>
    </source>
</evidence>
<dbReference type="RefSeq" id="XP_069210040.1">
    <property type="nucleotide sequence ID" value="XM_069352622.1"/>
</dbReference>
<sequence>MTRSAPKRSPSPLPLPPAKKAKVDEAPGNLSPPAPLDKDTDTSEDAFELAPGVESSKARQAAVMDAPRPGGIPPPELATSLPVPAASVEQGAAAAPAAPVEPEAATAPAATVEEANAAAPVEQEATAAPAAPAAQEEKVRSSRLGAAHSQPRTPTTTPPPPPDPLAEAEERLTASWAAWQAAIVALRAAERRSPGHEAAWHVAVLAADAARRTLRNAEVAVWAAEAGAATALAAVELAHEGCGAAVDAEAGHIPQCVAARAVRAVTGAGVDAARLLLATARARSAAEDRACAERLAAFKASAGAHRGATVALEASYKAYRDAIKHRHLVVARGW</sequence>
<accession>A0ABR3Q5U9</accession>
<proteinExistence type="predicted"/>
<reference evidence="2 3" key="1">
    <citation type="submission" date="2023-08" db="EMBL/GenBank/DDBJ databases">
        <title>Annotated Genome Sequence of Vanrija albida AlHP1.</title>
        <authorList>
            <person name="Herzog R."/>
        </authorList>
    </citation>
    <scope>NUCLEOTIDE SEQUENCE [LARGE SCALE GENOMIC DNA]</scope>
    <source>
        <strain evidence="2 3">AlHP1</strain>
    </source>
</reference>
<comment type="caution">
    <text evidence="2">The sequence shown here is derived from an EMBL/GenBank/DDBJ whole genome shotgun (WGS) entry which is preliminary data.</text>
</comment>
<keyword evidence="3" id="KW-1185">Reference proteome</keyword>